<feature type="repeat" description="PPR" evidence="2">
    <location>
        <begin position="355"/>
        <end position="389"/>
    </location>
</feature>
<accession>A0AAN8VXC1</accession>
<feature type="repeat" description="PPR" evidence="2">
    <location>
        <begin position="455"/>
        <end position="489"/>
    </location>
</feature>
<dbReference type="Pfam" id="PF01535">
    <property type="entry name" value="PPR"/>
    <property type="match status" value="5"/>
</dbReference>
<feature type="repeat" description="PPR" evidence="2">
    <location>
        <begin position="285"/>
        <end position="319"/>
    </location>
</feature>
<feature type="repeat" description="PPR" evidence="2">
    <location>
        <begin position="320"/>
        <end position="354"/>
    </location>
</feature>
<feature type="repeat" description="PPR" evidence="2">
    <location>
        <begin position="801"/>
        <end position="835"/>
    </location>
</feature>
<feature type="repeat" description="PPR" evidence="2">
    <location>
        <begin position="490"/>
        <end position="524"/>
    </location>
</feature>
<dbReference type="PANTHER" id="PTHR47932">
    <property type="entry name" value="ATPASE EXPRESSION PROTEIN 3"/>
    <property type="match status" value="1"/>
</dbReference>
<name>A0AAN8VXC1_9MAGN</name>
<evidence type="ECO:0000313" key="3">
    <source>
        <dbReference type="EMBL" id="KAK6942009.1"/>
    </source>
</evidence>
<keyword evidence="1" id="KW-0677">Repeat</keyword>
<evidence type="ECO:0000256" key="2">
    <source>
        <dbReference type="PROSITE-ProRule" id="PRU00708"/>
    </source>
</evidence>
<dbReference type="GO" id="GO:0003729">
    <property type="term" value="F:mRNA binding"/>
    <property type="evidence" value="ECO:0007669"/>
    <property type="project" value="TreeGrafter"/>
</dbReference>
<dbReference type="Proteomes" id="UP001370490">
    <property type="component" value="Unassembled WGS sequence"/>
</dbReference>
<dbReference type="AlphaFoldDB" id="A0AAN8VXC1"/>
<dbReference type="Pfam" id="PF12854">
    <property type="entry name" value="PPR_1"/>
    <property type="match status" value="2"/>
</dbReference>
<dbReference type="PANTHER" id="PTHR47932:SF48">
    <property type="entry name" value="OS01G0263400 PROTEIN"/>
    <property type="match status" value="1"/>
</dbReference>
<dbReference type="InterPro" id="IPR002885">
    <property type="entry name" value="PPR_rpt"/>
</dbReference>
<proteinExistence type="predicted"/>
<comment type="caution">
    <text evidence="3">The sequence shown here is derived from an EMBL/GenBank/DDBJ whole genome shotgun (WGS) entry which is preliminary data.</text>
</comment>
<gene>
    <name evidence="3" type="ORF">RJ641_027386</name>
</gene>
<evidence type="ECO:0000313" key="4">
    <source>
        <dbReference type="Proteomes" id="UP001370490"/>
    </source>
</evidence>
<feature type="repeat" description="PPR" evidence="2">
    <location>
        <begin position="215"/>
        <end position="249"/>
    </location>
</feature>
<feature type="repeat" description="PPR" evidence="2">
    <location>
        <begin position="731"/>
        <end position="765"/>
    </location>
</feature>
<dbReference type="NCBIfam" id="TIGR00756">
    <property type="entry name" value="PPR"/>
    <property type="match status" value="15"/>
</dbReference>
<feature type="repeat" description="PPR" evidence="2">
    <location>
        <begin position="250"/>
        <end position="284"/>
    </location>
</feature>
<feature type="repeat" description="PPR" evidence="2">
    <location>
        <begin position="871"/>
        <end position="905"/>
    </location>
</feature>
<keyword evidence="4" id="KW-1185">Reference proteome</keyword>
<protein>
    <submittedName>
        <fullName evidence="3">Pentatricopeptide repeat</fullName>
    </submittedName>
</protein>
<feature type="repeat" description="PPR" evidence="2">
    <location>
        <begin position="179"/>
        <end position="214"/>
    </location>
</feature>
<dbReference type="Pfam" id="PF13041">
    <property type="entry name" value="PPR_2"/>
    <property type="match status" value="5"/>
</dbReference>
<dbReference type="InterPro" id="IPR011990">
    <property type="entry name" value="TPR-like_helical_dom_sf"/>
</dbReference>
<sequence>MLYSIIQLRAFSTCLQIRNHPQTLQTLLKCGFTPTLYVFNQFLLFLFQSHRFNFLILFCDQLKSNQINGDSFTRSILTKALLKEHKYEEAETLMTQIAKCPNFPRIGLWDSLIQGICVNDNDPDRGLSVLRNCVRIQGMCPSSFTFCSLVHSFSRLGMMGRVVEVLELMKDDKIKYPFDNFVCSSVISGFCKIGRPELALEFYEHAVSSDALKPNLVTYTALVSVLCKLGKRKEASDLVSRMENEGLRLDVLLYSTWVLGHLRVELMHEAFQKHNLMVKKGIKPDVVCYTILIDGLSKAGHVEKGIGFLNKMKKVGLEPNVVTYTAIMLGYCRKGKLEEAFSVLKIVEKLRLKPDEFMYATLIDGACRKGDLDCAFHILEDMEDNGISPSIVTYNSIINGLCKVGRTFEADEIAKQKTADLVTYTTLLHGFTEEENLTGILETKRSLEEAGLQLDVVVCNVLIKALFLVGAFENVYGLYKRMPEMEVVPNSVTYFTLIKGFCKSGRIDEALEIFDDFRKTPISSAESYNCIIHALCRKNMVGMAVEVFVEMCEKGSATDIHSCKVLIKAIFEELGVRGVLDFIERLEEVEHEMCTVVCNDAISFLCKRGFTEAACQIYIMTQRKELPVTSEVYFSILEALLDDGDSSVMQPLLSIFVKEYGLVEPLVRKILVHYLCMSDSPNVLWFLDKMEENRSSVQISGTDLRQFIKNGRILDAYRLVKRGAESEPMIDLLDYSMLVDSLCKEGHIDKALDLCDFVKRRGIIFGIITYNSVINGLCRQGCLTQAFRLFDSLERINLAPSEITYSTLIDALCKEGFLVDASHLYEKMLFRGLKPNTQIYNSLIFGYCKFGQLEMALKLLPQLENRGLDPDAFTVSSLLDGCCRKGNVEGALSFYYEFKNKGVTPDFLGFVYLMRGLCNTGRMEEARSILKEMLQTRSVSELINRVDSGIERESVDNFLAFLCEQGNIKEALMVLNEVGAMLFPVRVPYRPYNGLNQLSELVVPYTPSNSISETNMDSKLCSMKEEGKGGEIVDKYGENFRLHDFHDYYSKLAILCSTKKLQQANELAKEMISNMQSG</sequence>
<feature type="repeat" description="PPR" evidence="2">
    <location>
        <begin position="836"/>
        <end position="870"/>
    </location>
</feature>
<feature type="repeat" description="PPR" evidence="2">
    <location>
        <begin position="142"/>
        <end position="176"/>
    </location>
</feature>
<reference evidence="3 4" key="1">
    <citation type="submission" date="2023-12" db="EMBL/GenBank/DDBJ databases">
        <title>A high-quality genome assembly for Dillenia turbinata (Dilleniales).</title>
        <authorList>
            <person name="Chanderbali A."/>
        </authorList>
    </citation>
    <scope>NUCLEOTIDE SEQUENCE [LARGE SCALE GENOMIC DNA]</scope>
    <source>
        <strain evidence="3">LSX21</strain>
        <tissue evidence="3">Leaf</tissue>
    </source>
</reference>
<dbReference type="EMBL" id="JBAMMX010000004">
    <property type="protein sequence ID" value="KAK6942009.1"/>
    <property type="molecule type" value="Genomic_DNA"/>
</dbReference>
<organism evidence="3 4">
    <name type="scientific">Dillenia turbinata</name>
    <dbReference type="NCBI Taxonomy" id="194707"/>
    <lineage>
        <taxon>Eukaryota</taxon>
        <taxon>Viridiplantae</taxon>
        <taxon>Streptophyta</taxon>
        <taxon>Embryophyta</taxon>
        <taxon>Tracheophyta</taxon>
        <taxon>Spermatophyta</taxon>
        <taxon>Magnoliopsida</taxon>
        <taxon>eudicotyledons</taxon>
        <taxon>Gunneridae</taxon>
        <taxon>Pentapetalae</taxon>
        <taxon>Dilleniales</taxon>
        <taxon>Dilleniaceae</taxon>
        <taxon>Dillenia</taxon>
    </lineage>
</organism>
<dbReference type="PROSITE" id="PS51375">
    <property type="entry name" value="PPR"/>
    <property type="match status" value="15"/>
</dbReference>
<evidence type="ECO:0000256" key="1">
    <source>
        <dbReference type="ARBA" id="ARBA00022737"/>
    </source>
</evidence>
<dbReference type="Gene3D" id="1.25.40.10">
    <property type="entry name" value="Tetratricopeptide repeat domain"/>
    <property type="match status" value="7"/>
</dbReference>
<feature type="repeat" description="PPR" evidence="2">
    <location>
        <begin position="766"/>
        <end position="800"/>
    </location>
</feature>
<feature type="repeat" description="PPR" evidence="2">
    <location>
        <begin position="906"/>
        <end position="940"/>
    </location>
</feature>